<comment type="caution">
    <text evidence="2">The sequence shown here is derived from an EMBL/GenBank/DDBJ whole genome shotgun (WGS) entry which is preliminary data.</text>
</comment>
<accession>A0A944CLD4</accession>
<feature type="repeat" description="TPR" evidence="1">
    <location>
        <begin position="20"/>
        <end position="53"/>
    </location>
</feature>
<proteinExistence type="predicted"/>
<name>A0A944CLD4_9BACI</name>
<keyword evidence="1" id="KW-0802">TPR repeat</keyword>
<evidence type="ECO:0000256" key="1">
    <source>
        <dbReference type="PROSITE-ProRule" id="PRU00339"/>
    </source>
</evidence>
<sequence>MFMDKRESKKDNVILFPGLEKRLLEKGLDYLKQQKYRDAIQFLEQALDHDPENSEVYVGLVLANYEAGNTHQAKEIVAEMLRSGLGDYIQVIDMYLMILVQLNEYNEVVTTIEALLEEREIPADKHEHFIRMLEFGRRMLNGETEMEPVESFDEEPEEEELNLFDYKNPNDQVMVAAGLAKENIRPYIIKIREYVASEEGHPFLKTMLLNILNEQEYAEETHVHKFGWAESFNPVHLPELKDYIEESGVIQLLSREIESDDPVLFENVQRLVERYFFLVYPFQLPIGQASAWAAACHFIANEYYGFEDPLESFAEIYNSQIAETEQVLDFIRMLEEISYPII</sequence>
<dbReference type="PROSITE" id="PS50005">
    <property type="entry name" value="TPR"/>
    <property type="match status" value="1"/>
</dbReference>
<dbReference type="Pfam" id="PF14559">
    <property type="entry name" value="TPR_19"/>
    <property type="match status" value="1"/>
</dbReference>
<gene>
    <name evidence="2" type="ORF">DYI25_11700</name>
</gene>
<dbReference type="AlphaFoldDB" id="A0A944CLD4"/>
<evidence type="ECO:0000313" key="3">
    <source>
        <dbReference type="Proteomes" id="UP000761411"/>
    </source>
</evidence>
<dbReference type="SUPFAM" id="SSF48452">
    <property type="entry name" value="TPR-like"/>
    <property type="match status" value="1"/>
</dbReference>
<dbReference type="Proteomes" id="UP000761411">
    <property type="component" value="Unassembled WGS sequence"/>
</dbReference>
<keyword evidence="3" id="KW-1185">Reference proteome</keyword>
<protein>
    <submittedName>
        <fullName evidence="2">Tetratricopeptide repeat protein</fullName>
    </submittedName>
</protein>
<dbReference type="EMBL" id="QTKX01000001">
    <property type="protein sequence ID" value="MBS8265108.1"/>
    <property type="molecule type" value="Genomic_DNA"/>
</dbReference>
<dbReference type="InterPro" id="IPR011990">
    <property type="entry name" value="TPR-like_helical_dom_sf"/>
</dbReference>
<dbReference type="InterPro" id="IPR019734">
    <property type="entry name" value="TPR_rpt"/>
</dbReference>
<dbReference type="Gene3D" id="1.25.40.10">
    <property type="entry name" value="Tetratricopeptide repeat domain"/>
    <property type="match status" value="1"/>
</dbReference>
<evidence type="ECO:0000313" key="2">
    <source>
        <dbReference type="EMBL" id="MBS8265108.1"/>
    </source>
</evidence>
<reference evidence="2 3" key="1">
    <citation type="journal article" date="2021" name="Microorganisms">
        <title>Bacterial Dimethylsulfoniopropionate Biosynthesis in the East China Sea.</title>
        <authorList>
            <person name="Liu J."/>
            <person name="Zhang Y."/>
            <person name="Liu J."/>
            <person name="Zhong H."/>
            <person name="Williams B.T."/>
            <person name="Zheng Y."/>
            <person name="Curson A.R.J."/>
            <person name="Sun C."/>
            <person name="Sun H."/>
            <person name="Song D."/>
            <person name="Wagner Mackenzie B."/>
            <person name="Bermejo Martinez A."/>
            <person name="Todd J.D."/>
            <person name="Zhang X.H."/>
        </authorList>
    </citation>
    <scope>NUCLEOTIDE SEQUENCE [LARGE SCALE GENOMIC DNA]</scope>
    <source>
        <strain evidence="2 3">ESS08</strain>
    </source>
</reference>
<dbReference type="SMART" id="SM00028">
    <property type="entry name" value="TPR"/>
    <property type="match status" value="1"/>
</dbReference>
<organism evidence="2 3">
    <name type="scientific">Mesobacillus boroniphilus</name>
    <dbReference type="NCBI Taxonomy" id="308892"/>
    <lineage>
        <taxon>Bacteria</taxon>
        <taxon>Bacillati</taxon>
        <taxon>Bacillota</taxon>
        <taxon>Bacilli</taxon>
        <taxon>Bacillales</taxon>
        <taxon>Bacillaceae</taxon>
        <taxon>Mesobacillus</taxon>
    </lineage>
</organism>